<feature type="domain" description="HTH lacI-type" evidence="4">
    <location>
        <begin position="85"/>
        <end position="140"/>
    </location>
</feature>
<keyword evidence="1" id="KW-0805">Transcription regulation</keyword>
<dbReference type="PROSITE" id="PS50932">
    <property type="entry name" value="HTH_LACI_2"/>
    <property type="match status" value="1"/>
</dbReference>
<dbReference type="InterPro" id="IPR010982">
    <property type="entry name" value="Lambda_DNA-bd_dom_sf"/>
</dbReference>
<dbReference type="SUPFAM" id="SSF47413">
    <property type="entry name" value="lambda repressor-like DNA-binding domains"/>
    <property type="match status" value="1"/>
</dbReference>
<dbReference type="SMART" id="SM00354">
    <property type="entry name" value="HTH_LACI"/>
    <property type="match status" value="1"/>
</dbReference>
<evidence type="ECO:0000259" key="4">
    <source>
        <dbReference type="PROSITE" id="PS50932"/>
    </source>
</evidence>
<evidence type="ECO:0000256" key="3">
    <source>
        <dbReference type="ARBA" id="ARBA00023163"/>
    </source>
</evidence>
<dbReference type="PROSITE" id="PS00356">
    <property type="entry name" value="HTH_LACI_1"/>
    <property type="match status" value="1"/>
</dbReference>
<name>A0ABP8XZI4_9MICO</name>
<reference evidence="6" key="1">
    <citation type="journal article" date="2019" name="Int. J. Syst. Evol. Microbiol.">
        <title>The Global Catalogue of Microorganisms (GCM) 10K type strain sequencing project: providing services to taxonomists for standard genome sequencing and annotation.</title>
        <authorList>
            <consortium name="The Broad Institute Genomics Platform"/>
            <consortium name="The Broad Institute Genome Sequencing Center for Infectious Disease"/>
            <person name="Wu L."/>
            <person name="Ma J."/>
        </authorList>
    </citation>
    <scope>NUCLEOTIDE SEQUENCE [LARGE SCALE GENOMIC DNA]</scope>
    <source>
        <strain evidence="6">JCM 18063</strain>
    </source>
</reference>
<keyword evidence="3" id="KW-0804">Transcription</keyword>
<gene>
    <name evidence="5" type="ORF">GCM10023216_02020</name>
</gene>
<keyword evidence="6" id="KW-1185">Reference proteome</keyword>
<organism evidence="5 6">
    <name type="scientific">Isoptericola chiayiensis</name>
    <dbReference type="NCBI Taxonomy" id="579446"/>
    <lineage>
        <taxon>Bacteria</taxon>
        <taxon>Bacillati</taxon>
        <taxon>Actinomycetota</taxon>
        <taxon>Actinomycetes</taxon>
        <taxon>Micrococcales</taxon>
        <taxon>Promicromonosporaceae</taxon>
        <taxon>Isoptericola</taxon>
    </lineage>
</organism>
<accession>A0ABP8XZI4</accession>
<dbReference type="PANTHER" id="PTHR30146">
    <property type="entry name" value="LACI-RELATED TRANSCRIPTIONAL REPRESSOR"/>
    <property type="match status" value="1"/>
</dbReference>
<evidence type="ECO:0000256" key="1">
    <source>
        <dbReference type="ARBA" id="ARBA00023015"/>
    </source>
</evidence>
<evidence type="ECO:0000313" key="5">
    <source>
        <dbReference type="EMBL" id="GAA4717570.1"/>
    </source>
</evidence>
<dbReference type="InterPro" id="IPR046335">
    <property type="entry name" value="LacI/GalR-like_sensor"/>
</dbReference>
<dbReference type="Gene3D" id="1.10.260.40">
    <property type="entry name" value="lambda repressor-like DNA-binding domains"/>
    <property type="match status" value="1"/>
</dbReference>
<dbReference type="CDD" id="cd01392">
    <property type="entry name" value="HTH_LacI"/>
    <property type="match status" value="1"/>
</dbReference>
<dbReference type="CDD" id="cd06267">
    <property type="entry name" value="PBP1_LacI_sugar_binding-like"/>
    <property type="match status" value="1"/>
</dbReference>
<keyword evidence="2 5" id="KW-0238">DNA-binding</keyword>
<dbReference type="Gene3D" id="3.40.50.2300">
    <property type="match status" value="2"/>
</dbReference>
<protein>
    <submittedName>
        <fullName evidence="5">LacI family DNA-binding transcriptional regulator</fullName>
    </submittedName>
</protein>
<dbReference type="GO" id="GO:0003677">
    <property type="term" value="F:DNA binding"/>
    <property type="evidence" value="ECO:0007669"/>
    <property type="project" value="UniProtKB-KW"/>
</dbReference>
<evidence type="ECO:0000256" key="2">
    <source>
        <dbReference type="ARBA" id="ARBA00023125"/>
    </source>
</evidence>
<dbReference type="PANTHER" id="PTHR30146:SF153">
    <property type="entry name" value="LACTOSE OPERON REPRESSOR"/>
    <property type="match status" value="1"/>
</dbReference>
<dbReference type="InterPro" id="IPR028082">
    <property type="entry name" value="Peripla_BP_I"/>
</dbReference>
<dbReference type="InterPro" id="IPR000843">
    <property type="entry name" value="HTH_LacI"/>
</dbReference>
<dbReference type="Proteomes" id="UP001500956">
    <property type="component" value="Unassembled WGS sequence"/>
</dbReference>
<evidence type="ECO:0000313" key="6">
    <source>
        <dbReference type="Proteomes" id="UP001500956"/>
    </source>
</evidence>
<dbReference type="Pfam" id="PF13377">
    <property type="entry name" value="Peripla_BP_3"/>
    <property type="match status" value="1"/>
</dbReference>
<dbReference type="Pfam" id="PF00356">
    <property type="entry name" value="LacI"/>
    <property type="match status" value="1"/>
</dbReference>
<dbReference type="EMBL" id="BAABID010000002">
    <property type="protein sequence ID" value="GAA4717570.1"/>
    <property type="molecule type" value="Genomic_DNA"/>
</dbReference>
<comment type="caution">
    <text evidence="5">The sequence shown here is derived from an EMBL/GenBank/DDBJ whole genome shotgun (WGS) entry which is preliminary data.</text>
</comment>
<sequence length="421" mass="43671">MRPVTPFMAMRRVRVVVTRDSFVGGTRGARCRLGRSAPRAGRSHGNALSTDYVKVSAAVRQATPTGRAYDRRRSPTDQEEKVARARLQDVADRAEVSLATASRVLNGSARQPGAALVERVRAAAADLGYVVNAQAQALARSRTGLLGLVVQDISDPYFSTIAGGAQSAAREHGRMVLLASTERDPAAERDAVAAFAAHRVDAVVVAGTRWSAAEDAPVAEELATFQASGGRAIVVGQPLGTATVIRPPNAAGATALAEALAGQGHRRFVLLSAPARVVTAQERAGAFTAAVAAGSGEIVETIEQQFSRDGGYAAGDRVAELARAAAEAGEDPPCVFAVTDVMAIGLIARLRELGVDVPGQVRVAGFDDIPTLRDHVPSVTTVSIPLAEMGRLAVAAAVAEDGTDVSAAVGHEVVLRESTAR</sequence>
<dbReference type="SUPFAM" id="SSF53822">
    <property type="entry name" value="Periplasmic binding protein-like I"/>
    <property type="match status" value="1"/>
</dbReference>
<proteinExistence type="predicted"/>